<dbReference type="GO" id="GO:0009253">
    <property type="term" value="P:peptidoglycan catabolic process"/>
    <property type="evidence" value="ECO:0007669"/>
    <property type="project" value="TreeGrafter"/>
</dbReference>
<feature type="signal peptide" evidence="1">
    <location>
        <begin position="1"/>
        <end position="26"/>
    </location>
</feature>
<dbReference type="InterPro" id="IPR011970">
    <property type="entry name" value="MltB_2"/>
</dbReference>
<evidence type="ECO:0000313" key="4">
    <source>
        <dbReference type="Proteomes" id="UP000199347"/>
    </source>
</evidence>
<dbReference type="InterPro" id="IPR031304">
    <property type="entry name" value="SLT_2"/>
</dbReference>
<feature type="chain" id="PRO_5011769313" evidence="1">
    <location>
        <begin position="27"/>
        <end position="275"/>
    </location>
</feature>
<sequence length="275" mass="29874">MLSMRRVVAAAVFVCAAAGFGATTQAASCGNGPGGFPAWLQDFKKEAARAGISQRVIDSALSGVSYQSKVIRLDRGQHSFKLSFDEFYRKRVNDAMIRKGRQLIGRYASTLSSIEKRTGVPPEVIVSIWGLETGYGRNSGSMATFPSLATLAYDCRRSAFFTGELLAALKIVQRGDLTPAQMRGAWAGELGQTQFLASSYLRFATDGDGNGRRDLINSVPDVLASTANYLRAYGWQPGQSWEPGTTNYNVLHQWNKADVYVKTISVMASKMAGRG</sequence>
<organism evidence="3 4">
    <name type="scientific">Afifella marina DSM 2698</name>
    <dbReference type="NCBI Taxonomy" id="1120955"/>
    <lineage>
        <taxon>Bacteria</taxon>
        <taxon>Pseudomonadati</taxon>
        <taxon>Pseudomonadota</taxon>
        <taxon>Alphaproteobacteria</taxon>
        <taxon>Hyphomicrobiales</taxon>
        <taxon>Afifellaceae</taxon>
        <taxon>Afifella</taxon>
    </lineage>
</organism>
<dbReference type="CDD" id="cd13399">
    <property type="entry name" value="Slt35-like"/>
    <property type="match status" value="1"/>
</dbReference>
<feature type="domain" description="Transglycosylase SLT" evidence="2">
    <location>
        <begin position="36"/>
        <end position="242"/>
    </location>
</feature>
<dbReference type="Gene3D" id="1.10.530.10">
    <property type="match status" value="1"/>
</dbReference>
<reference evidence="3 4" key="1">
    <citation type="submission" date="2016-10" db="EMBL/GenBank/DDBJ databases">
        <authorList>
            <person name="de Groot N.N."/>
        </authorList>
    </citation>
    <scope>NUCLEOTIDE SEQUENCE [LARGE SCALE GENOMIC DNA]</scope>
    <source>
        <strain evidence="3 4">DSM 2698</strain>
    </source>
</reference>
<dbReference type="STRING" id="1120955.SAMN03080610_02794"/>
<dbReference type="RefSeq" id="WP_092814425.1">
    <property type="nucleotide sequence ID" value="NZ_FMVW01000007.1"/>
</dbReference>
<dbReference type="Pfam" id="PF13406">
    <property type="entry name" value="SLT_2"/>
    <property type="match status" value="1"/>
</dbReference>
<dbReference type="Gene3D" id="1.10.8.350">
    <property type="entry name" value="Bacterial muramidase"/>
    <property type="match status" value="1"/>
</dbReference>
<evidence type="ECO:0000256" key="1">
    <source>
        <dbReference type="SAM" id="SignalP"/>
    </source>
</evidence>
<accession>A0A1G5NYA9</accession>
<dbReference type="InterPro" id="IPR023346">
    <property type="entry name" value="Lysozyme-like_dom_sf"/>
</dbReference>
<protein>
    <submittedName>
        <fullName evidence="3">Lytic murein transglycosylase</fullName>
    </submittedName>
</protein>
<dbReference type="OrthoDB" id="9808544at2"/>
<gene>
    <name evidence="3" type="ORF">SAMN03080610_02794</name>
</gene>
<keyword evidence="4" id="KW-1185">Reference proteome</keyword>
<dbReference type="NCBIfam" id="TIGR02283">
    <property type="entry name" value="MltB_2"/>
    <property type="match status" value="1"/>
</dbReference>
<dbReference type="Proteomes" id="UP000199347">
    <property type="component" value="Unassembled WGS sequence"/>
</dbReference>
<keyword evidence="1" id="KW-0732">Signal</keyword>
<dbReference type="PANTHER" id="PTHR30163:SF8">
    <property type="entry name" value="LYTIC MUREIN TRANSGLYCOSYLASE"/>
    <property type="match status" value="1"/>
</dbReference>
<proteinExistence type="predicted"/>
<dbReference type="EMBL" id="FMVW01000007">
    <property type="protein sequence ID" value="SCZ41751.1"/>
    <property type="molecule type" value="Genomic_DNA"/>
</dbReference>
<name>A0A1G5NYA9_AFIMA</name>
<dbReference type="AlphaFoldDB" id="A0A1G5NYA9"/>
<evidence type="ECO:0000313" key="3">
    <source>
        <dbReference type="EMBL" id="SCZ41751.1"/>
    </source>
</evidence>
<dbReference type="PANTHER" id="PTHR30163">
    <property type="entry name" value="MEMBRANE-BOUND LYTIC MUREIN TRANSGLYCOSYLASE B"/>
    <property type="match status" value="1"/>
</dbReference>
<dbReference type="GO" id="GO:0008933">
    <property type="term" value="F:peptidoglycan lytic transglycosylase activity"/>
    <property type="evidence" value="ECO:0007669"/>
    <property type="project" value="TreeGrafter"/>
</dbReference>
<evidence type="ECO:0000259" key="2">
    <source>
        <dbReference type="Pfam" id="PF13406"/>
    </source>
</evidence>
<dbReference type="SUPFAM" id="SSF53955">
    <property type="entry name" value="Lysozyme-like"/>
    <property type="match status" value="1"/>
</dbReference>
<dbReference type="InterPro" id="IPR043426">
    <property type="entry name" value="MltB-like"/>
</dbReference>